<gene>
    <name evidence="1" type="ORF">F543_9140</name>
</gene>
<evidence type="ECO:0000313" key="1">
    <source>
        <dbReference type="EMBL" id="AHG83778.1"/>
    </source>
</evidence>
<sequence length="39" mass="4241">MKVLSVWGLRQPPSGGCELKHSHNVGAAQSRYAATFGWL</sequence>
<accession>A0ABM5PCM2</accession>
<dbReference type="EMBL" id="CP006955">
    <property type="protein sequence ID" value="AHG83778.1"/>
    <property type="molecule type" value="Genomic_DNA"/>
</dbReference>
<reference evidence="1 2" key="1">
    <citation type="submission" date="2013-12" db="EMBL/GenBank/DDBJ databases">
        <title>Annotation of the Bibersteinia trehalosi USDA-ARS-USMARC-189 complete genome.</title>
        <authorList>
            <person name="Harhay G.P."/>
            <person name="McVey S."/>
            <person name="Clawson M.L."/>
            <person name="Bono J."/>
            <person name="Heaton M.P."/>
            <person name="Chitko-Mckown C.G."/>
            <person name="Harhay D.M."/>
            <person name="Smith T.P.L."/>
        </authorList>
    </citation>
    <scope>NUCLEOTIDE SEQUENCE [LARGE SCALE GENOMIC DNA]</scope>
    <source>
        <strain evidence="1 2">USDA-ARS-USMARC-189</strain>
    </source>
</reference>
<proteinExistence type="predicted"/>
<keyword evidence="2" id="KW-1185">Reference proteome</keyword>
<evidence type="ECO:0000313" key="2">
    <source>
        <dbReference type="Proteomes" id="UP000019092"/>
    </source>
</evidence>
<dbReference type="Proteomes" id="UP000019092">
    <property type="component" value="Chromosome"/>
</dbReference>
<protein>
    <submittedName>
        <fullName evidence="1">Uncharacterized protein</fullName>
    </submittedName>
</protein>
<organism evidence="1 2">
    <name type="scientific">Bibersteinia trehalosi USDA-ARS-USMARC-189</name>
    <dbReference type="NCBI Taxonomy" id="1263831"/>
    <lineage>
        <taxon>Bacteria</taxon>
        <taxon>Pseudomonadati</taxon>
        <taxon>Pseudomonadota</taxon>
        <taxon>Gammaproteobacteria</taxon>
        <taxon>Pasteurellales</taxon>
        <taxon>Pasteurellaceae</taxon>
        <taxon>Bibersteinia</taxon>
    </lineage>
</organism>
<name>A0ABM5PCM2_BIBTR</name>